<protein>
    <submittedName>
        <fullName evidence="2">Ribonuclease HI family protein</fullName>
    </submittedName>
</protein>
<gene>
    <name evidence="2" type="ORF">G3580_16125</name>
</gene>
<dbReference type="InterPro" id="IPR002156">
    <property type="entry name" value="RNaseH_domain"/>
</dbReference>
<evidence type="ECO:0000259" key="1">
    <source>
        <dbReference type="PROSITE" id="PS50879"/>
    </source>
</evidence>
<dbReference type="EMBL" id="CP048836">
    <property type="protein sequence ID" value="QID19010.1"/>
    <property type="molecule type" value="Genomic_DNA"/>
</dbReference>
<accession>A0A6C1B9J1</accession>
<dbReference type="GO" id="GO:0004523">
    <property type="term" value="F:RNA-DNA hybrid ribonuclease activity"/>
    <property type="evidence" value="ECO:0007669"/>
    <property type="project" value="InterPro"/>
</dbReference>
<dbReference type="Proteomes" id="UP000501991">
    <property type="component" value="Chromosome"/>
</dbReference>
<dbReference type="AlphaFoldDB" id="A0A6C1B9J1"/>
<dbReference type="Gene3D" id="3.30.420.10">
    <property type="entry name" value="Ribonuclease H-like superfamily/Ribonuclease H"/>
    <property type="match status" value="1"/>
</dbReference>
<reference evidence="2 3" key="1">
    <citation type="submission" date="2020-02" db="EMBL/GenBank/DDBJ databases">
        <title>Nitrogenibacter mangrovi gen. nov., sp. nov. isolated from mangrove sediment, a denitrifying betaproteobacterium.</title>
        <authorList>
            <person name="Liao H."/>
            <person name="Tian Y."/>
        </authorList>
    </citation>
    <scope>NUCLEOTIDE SEQUENCE [LARGE SCALE GENOMIC DNA]</scope>
    <source>
        <strain evidence="2 3">M9-3-2</strain>
    </source>
</reference>
<proteinExistence type="predicted"/>
<dbReference type="GO" id="GO:0003676">
    <property type="term" value="F:nucleic acid binding"/>
    <property type="evidence" value="ECO:0007669"/>
    <property type="project" value="InterPro"/>
</dbReference>
<dbReference type="PANTHER" id="PTHR48475">
    <property type="entry name" value="RIBONUCLEASE H"/>
    <property type="match status" value="1"/>
</dbReference>
<dbReference type="KEGG" id="azq:G3580_16125"/>
<dbReference type="CDD" id="cd09279">
    <property type="entry name" value="RNase_HI_like"/>
    <property type="match status" value="1"/>
</dbReference>
<feature type="domain" description="RNase H type-1" evidence="1">
    <location>
        <begin position="7"/>
        <end position="144"/>
    </location>
</feature>
<dbReference type="InterPro" id="IPR036397">
    <property type="entry name" value="RNaseH_sf"/>
</dbReference>
<evidence type="ECO:0000313" key="3">
    <source>
        <dbReference type="Proteomes" id="UP000501991"/>
    </source>
</evidence>
<dbReference type="SUPFAM" id="SSF53098">
    <property type="entry name" value="Ribonuclease H-like"/>
    <property type="match status" value="1"/>
</dbReference>
<dbReference type="PANTHER" id="PTHR48475:SF1">
    <property type="entry name" value="RNASE H TYPE-1 DOMAIN-CONTAINING PROTEIN"/>
    <property type="match status" value="1"/>
</dbReference>
<organism evidence="2 3">
    <name type="scientific">Nitrogeniibacter mangrovi</name>
    <dbReference type="NCBI Taxonomy" id="2016596"/>
    <lineage>
        <taxon>Bacteria</taxon>
        <taxon>Pseudomonadati</taxon>
        <taxon>Pseudomonadota</taxon>
        <taxon>Betaproteobacteria</taxon>
        <taxon>Rhodocyclales</taxon>
        <taxon>Zoogloeaceae</taxon>
        <taxon>Nitrogeniibacter</taxon>
    </lineage>
</organism>
<name>A0A6C1B9J1_9RHOO</name>
<dbReference type="PROSITE" id="PS50879">
    <property type="entry name" value="RNASE_H_1"/>
    <property type="match status" value="1"/>
</dbReference>
<dbReference type="Pfam" id="PF13456">
    <property type="entry name" value="RVT_3"/>
    <property type="match status" value="1"/>
</dbReference>
<keyword evidence="3" id="KW-1185">Reference proteome</keyword>
<dbReference type="InterPro" id="IPR012337">
    <property type="entry name" value="RNaseH-like_sf"/>
</dbReference>
<evidence type="ECO:0000313" key="2">
    <source>
        <dbReference type="EMBL" id="QID19010.1"/>
    </source>
</evidence>
<sequence>MPVAPATADTWRLWIDGTAAPNPGRIGLGVVLESPDGQRHENAVRATEGCNNVAELQALLHGLSLALDAGARAIAIYSDSDFVVRHVGGDGHTDVAPLEALVRRARTAMAAFAVATLHWIPRHRNGAADRLARQAIGLAPKPALRPVSRKRRR</sequence>
<dbReference type="RefSeq" id="WP_173767215.1">
    <property type="nucleotide sequence ID" value="NZ_CP048836.1"/>
</dbReference>